<dbReference type="KEGG" id="anh:A6F65_02132"/>
<dbReference type="Pfam" id="PF00106">
    <property type="entry name" value="adh_short"/>
    <property type="match status" value="1"/>
</dbReference>
<dbReference type="OrthoDB" id="7170719at2"/>
<dbReference type="CDD" id="cd05233">
    <property type="entry name" value="SDR_c"/>
    <property type="match status" value="1"/>
</dbReference>
<dbReference type="PANTHER" id="PTHR43975">
    <property type="entry name" value="ZGC:101858"/>
    <property type="match status" value="1"/>
</dbReference>
<evidence type="ECO:0000313" key="4">
    <source>
        <dbReference type="EMBL" id="ANU08418.1"/>
    </source>
</evidence>
<dbReference type="EMBL" id="CP016545">
    <property type="protein sequence ID" value="ANU08418.1"/>
    <property type="molecule type" value="Genomic_DNA"/>
</dbReference>
<dbReference type="InterPro" id="IPR020904">
    <property type="entry name" value="Sc_DH/Rdtase_CS"/>
</dbReference>
<dbReference type="Proteomes" id="UP000092698">
    <property type="component" value="Chromosome"/>
</dbReference>
<dbReference type="GO" id="GO:0047936">
    <property type="term" value="F:glucose 1-dehydrogenase [NAD(P)+] activity"/>
    <property type="evidence" value="ECO:0007669"/>
    <property type="project" value="UniProtKB-EC"/>
</dbReference>
<dbReference type="PANTHER" id="PTHR43975:SF2">
    <property type="entry name" value="EG:BACR7A4.14 PROTEIN-RELATED"/>
    <property type="match status" value="1"/>
</dbReference>
<keyword evidence="5" id="KW-1185">Reference proteome</keyword>
<name>A0A1C7DAE3_9SPHN</name>
<dbReference type="EC" id="1.1.1.47" evidence="4"/>
<dbReference type="STRING" id="645517.A6F65_02132"/>
<dbReference type="RefSeq" id="WP_067788503.1">
    <property type="nucleotide sequence ID" value="NZ_CP016545.1"/>
</dbReference>
<accession>A0A1C7DAE3</accession>
<organism evidence="4 5">
    <name type="scientific">Paraurantiacibacter namhicola</name>
    <dbReference type="NCBI Taxonomy" id="645517"/>
    <lineage>
        <taxon>Bacteria</taxon>
        <taxon>Pseudomonadati</taxon>
        <taxon>Pseudomonadota</taxon>
        <taxon>Alphaproteobacteria</taxon>
        <taxon>Sphingomonadales</taxon>
        <taxon>Erythrobacteraceae</taxon>
        <taxon>Paraurantiacibacter</taxon>
    </lineage>
</organism>
<dbReference type="SMART" id="SM00822">
    <property type="entry name" value="PKS_KR"/>
    <property type="match status" value="1"/>
</dbReference>
<dbReference type="SUPFAM" id="SSF51735">
    <property type="entry name" value="NAD(P)-binding Rossmann-fold domains"/>
    <property type="match status" value="1"/>
</dbReference>
<keyword evidence="4" id="KW-0560">Oxidoreductase</keyword>
<proteinExistence type="inferred from homology"/>
<gene>
    <name evidence="4" type="ORF">A6F65_02132</name>
</gene>
<sequence>MREVAGQSVLITGGGSGLGEATARYLTTRGAKVTITGRRADRIAEKAAEIGCNGIAGDVTVAADRVAMIEAAADHAGGRLDCLFNNAGNMVRGPVEELDEQELLAIFHANVVGAMMLTGLATPYLAQSKGLVLFVGSVHTQRAFPGASPYAATKAAVQTLSKVYAAELGDRGIRVNCIIPGSVLTEINVRAGLASEEEAKARYETLHTIQTIDRLGQGEDIAQAVGYFLESDFTTGTTLTVDGGMGLGVTRGV</sequence>
<dbReference type="PRINTS" id="PR00080">
    <property type="entry name" value="SDRFAMILY"/>
</dbReference>
<dbReference type="InterPro" id="IPR002347">
    <property type="entry name" value="SDR_fam"/>
</dbReference>
<evidence type="ECO:0000256" key="1">
    <source>
        <dbReference type="ARBA" id="ARBA00006484"/>
    </source>
</evidence>
<comment type="similarity">
    <text evidence="1 2">Belongs to the short-chain dehydrogenases/reductases (SDR) family.</text>
</comment>
<dbReference type="AlphaFoldDB" id="A0A1C7DAE3"/>
<evidence type="ECO:0000313" key="5">
    <source>
        <dbReference type="Proteomes" id="UP000092698"/>
    </source>
</evidence>
<dbReference type="FunFam" id="3.40.50.720:FF:000084">
    <property type="entry name" value="Short-chain dehydrogenase reductase"/>
    <property type="match status" value="1"/>
</dbReference>
<protein>
    <submittedName>
        <fullName evidence="4">Glucose 1-dehydrogenase</fullName>
        <ecNumber evidence="4">1.1.1.47</ecNumber>
    </submittedName>
</protein>
<reference evidence="4 5" key="1">
    <citation type="submission" date="2016-07" db="EMBL/GenBank/DDBJ databases">
        <title>Complete genome sequence of Altererythrobacter namhicola JCM 16345T, containing esterase-encoding genes.</title>
        <authorList>
            <person name="Cheng H."/>
            <person name="Wu Y.-H."/>
            <person name="Jian S.-L."/>
            <person name="Huo Y.-Y."/>
            <person name="Wang C.-S."/>
            <person name="Xu X.-W."/>
        </authorList>
    </citation>
    <scope>NUCLEOTIDE SEQUENCE [LARGE SCALE GENOMIC DNA]</scope>
    <source>
        <strain evidence="4 5">JCM 16345</strain>
    </source>
</reference>
<feature type="domain" description="Ketoreductase" evidence="3">
    <location>
        <begin position="7"/>
        <end position="187"/>
    </location>
</feature>
<evidence type="ECO:0000259" key="3">
    <source>
        <dbReference type="SMART" id="SM00822"/>
    </source>
</evidence>
<dbReference type="InterPro" id="IPR057326">
    <property type="entry name" value="KR_dom"/>
</dbReference>
<evidence type="ECO:0000256" key="2">
    <source>
        <dbReference type="RuleBase" id="RU000363"/>
    </source>
</evidence>
<dbReference type="PROSITE" id="PS00061">
    <property type="entry name" value="ADH_SHORT"/>
    <property type="match status" value="1"/>
</dbReference>
<dbReference type="InterPro" id="IPR036291">
    <property type="entry name" value="NAD(P)-bd_dom_sf"/>
</dbReference>
<dbReference type="Gene3D" id="3.40.50.720">
    <property type="entry name" value="NAD(P)-binding Rossmann-like Domain"/>
    <property type="match status" value="1"/>
</dbReference>
<dbReference type="PRINTS" id="PR00081">
    <property type="entry name" value="GDHRDH"/>
</dbReference>